<gene>
    <name evidence="1" type="ORF">POCTA_138.1.T1280169</name>
</gene>
<dbReference type="Proteomes" id="UP000683925">
    <property type="component" value="Unassembled WGS sequence"/>
</dbReference>
<evidence type="ECO:0000313" key="1">
    <source>
        <dbReference type="EMBL" id="CAD8202957.1"/>
    </source>
</evidence>
<organism evidence="1 2">
    <name type="scientific">Paramecium octaurelia</name>
    <dbReference type="NCBI Taxonomy" id="43137"/>
    <lineage>
        <taxon>Eukaryota</taxon>
        <taxon>Sar</taxon>
        <taxon>Alveolata</taxon>
        <taxon>Ciliophora</taxon>
        <taxon>Intramacronucleata</taxon>
        <taxon>Oligohymenophorea</taxon>
        <taxon>Peniculida</taxon>
        <taxon>Parameciidae</taxon>
        <taxon>Paramecium</taxon>
    </lineage>
</organism>
<accession>A0A8S1XPR2</accession>
<dbReference type="OMA" id="PCIAYRI"/>
<protein>
    <submittedName>
        <fullName evidence="1">Uncharacterized protein</fullName>
    </submittedName>
</protein>
<keyword evidence="2" id="KW-1185">Reference proteome</keyword>
<dbReference type="AlphaFoldDB" id="A0A8S1XPR2"/>
<proteinExistence type="predicted"/>
<reference evidence="1" key="1">
    <citation type="submission" date="2021-01" db="EMBL/GenBank/DDBJ databases">
        <authorList>
            <consortium name="Genoscope - CEA"/>
            <person name="William W."/>
        </authorList>
    </citation>
    <scope>NUCLEOTIDE SEQUENCE</scope>
</reference>
<sequence>MFCKFIMKVGIQTMRYQIRPCIAYRIIANNHLNLHNLNAFQINQLTRFAEEEEDDQNELNLINCLSEVKSIKGY</sequence>
<evidence type="ECO:0000313" key="2">
    <source>
        <dbReference type="Proteomes" id="UP000683925"/>
    </source>
</evidence>
<dbReference type="EMBL" id="CAJJDP010000128">
    <property type="protein sequence ID" value="CAD8202957.1"/>
    <property type="molecule type" value="Genomic_DNA"/>
</dbReference>
<name>A0A8S1XPR2_PAROT</name>
<comment type="caution">
    <text evidence="1">The sequence shown here is derived from an EMBL/GenBank/DDBJ whole genome shotgun (WGS) entry which is preliminary data.</text>
</comment>